<dbReference type="EMBL" id="QNUK01000086">
    <property type="protein sequence ID" value="KAF5902693.1"/>
    <property type="molecule type" value="Genomic_DNA"/>
</dbReference>
<evidence type="ECO:0000313" key="1">
    <source>
        <dbReference type="EMBL" id="KAF5902693.1"/>
    </source>
</evidence>
<keyword evidence="2" id="KW-1185">Reference proteome</keyword>
<sequence length="50" mass="5745">MVLSFKLTKHLKPAGRVPTHKPSYSGVHGRYWVNFTIWLPHSKLGEETLV</sequence>
<dbReference type="AlphaFoldDB" id="A0A8J4U9A2"/>
<comment type="caution">
    <text evidence="1">The sequence shown here is derived from an EMBL/GenBank/DDBJ whole genome shotgun (WGS) entry which is preliminary data.</text>
</comment>
<gene>
    <name evidence="1" type="ORF">DAT39_007616</name>
</gene>
<accession>A0A8J4U9A2</accession>
<name>A0A8J4U9A2_CLAMG</name>
<dbReference type="Proteomes" id="UP000727407">
    <property type="component" value="Unassembled WGS sequence"/>
</dbReference>
<reference evidence="1" key="1">
    <citation type="submission" date="2020-07" db="EMBL/GenBank/DDBJ databases">
        <title>Clarias magur genome sequencing, assembly and annotation.</title>
        <authorList>
            <person name="Kushwaha B."/>
            <person name="Kumar R."/>
            <person name="Das P."/>
            <person name="Joshi C.G."/>
            <person name="Kumar D."/>
            <person name="Nagpure N.S."/>
            <person name="Pandey M."/>
            <person name="Agarwal S."/>
            <person name="Srivastava S."/>
            <person name="Singh M."/>
            <person name="Sahoo L."/>
            <person name="Jayasankar P."/>
            <person name="Meher P.K."/>
            <person name="Koringa P.G."/>
            <person name="Iquebal M.A."/>
            <person name="Das S.P."/>
            <person name="Bit A."/>
            <person name="Patnaik S."/>
            <person name="Patel N."/>
            <person name="Shah T.M."/>
            <person name="Hinsu A."/>
            <person name="Jena J.K."/>
        </authorList>
    </citation>
    <scope>NUCLEOTIDE SEQUENCE</scope>
    <source>
        <strain evidence="1">CIFAMagur01</strain>
        <tissue evidence="1">Testis</tissue>
    </source>
</reference>
<evidence type="ECO:0000313" key="2">
    <source>
        <dbReference type="Proteomes" id="UP000727407"/>
    </source>
</evidence>
<organism evidence="1 2">
    <name type="scientific">Clarias magur</name>
    <name type="common">Asian catfish</name>
    <name type="synonym">Macropteronotus magur</name>
    <dbReference type="NCBI Taxonomy" id="1594786"/>
    <lineage>
        <taxon>Eukaryota</taxon>
        <taxon>Metazoa</taxon>
        <taxon>Chordata</taxon>
        <taxon>Craniata</taxon>
        <taxon>Vertebrata</taxon>
        <taxon>Euteleostomi</taxon>
        <taxon>Actinopterygii</taxon>
        <taxon>Neopterygii</taxon>
        <taxon>Teleostei</taxon>
        <taxon>Ostariophysi</taxon>
        <taxon>Siluriformes</taxon>
        <taxon>Clariidae</taxon>
        <taxon>Clarias</taxon>
    </lineage>
</organism>
<protein>
    <submittedName>
        <fullName evidence="1">BEACH domain-containing protein C2</fullName>
    </submittedName>
</protein>
<proteinExistence type="predicted"/>